<accession>A0ABX1JQA1</accession>
<keyword evidence="1" id="KW-0131">Cell cycle</keyword>
<protein>
    <submittedName>
        <fullName evidence="1">Cell division protein ZapE</fullName>
    </submittedName>
</protein>
<evidence type="ECO:0000313" key="2">
    <source>
        <dbReference type="Proteomes" id="UP000523795"/>
    </source>
</evidence>
<name>A0ABX1JQA1_9MICC</name>
<dbReference type="GO" id="GO:0051301">
    <property type="term" value="P:cell division"/>
    <property type="evidence" value="ECO:0007669"/>
    <property type="project" value="UniProtKB-KW"/>
</dbReference>
<organism evidence="1 2">
    <name type="scientific">Arthrobacter deserti</name>
    <dbReference type="NCBI Taxonomy" id="1742687"/>
    <lineage>
        <taxon>Bacteria</taxon>
        <taxon>Bacillati</taxon>
        <taxon>Actinomycetota</taxon>
        <taxon>Actinomycetes</taxon>
        <taxon>Micrococcales</taxon>
        <taxon>Micrococcaceae</taxon>
        <taxon>Arthrobacter</taxon>
    </lineage>
</organism>
<evidence type="ECO:0000313" key="1">
    <source>
        <dbReference type="EMBL" id="NKX50835.1"/>
    </source>
</evidence>
<comment type="caution">
    <text evidence="1">The sequence shown here is derived from an EMBL/GenBank/DDBJ whole genome shotgun (WGS) entry which is preliminary data.</text>
</comment>
<proteinExistence type="predicted"/>
<feature type="non-terminal residue" evidence="1">
    <location>
        <position position="47"/>
    </location>
</feature>
<dbReference type="Proteomes" id="UP000523795">
    <property type="component" value="Unassembled WGS sequence"/>
</dbReference>
<dbReference type="EMBL" id="JAAZSR010000134">
    <property type="protein sequence ID" value="NKX50835.1"/>
    <property type="molecule type" value="Genomic_DNA"/>
</dbReference>
<reference evidence="1 2" key="1">
    <citation type="submission" date="2020-04" db="EMBL/GenBank/DDBJ databases">
        <authorList>
            <person name="Liu S."/>
        </authorList>
    </citation>
    <scope>NUCLEOTIDE SEQUENCE [LARGE SCALE GENOMIC DNA]</scope>
    <source>
        <strain evidence="1 2">CGMCC 1.15091</strain>
    </source>
</reference>
<gene>
    <name evidence="1" type="ORF">HER39_09705</name>
</gene>
<keyword evidence="1" id="KW-0132">Cell division</keyword>
<keyword evidence="2" id="KW-1185">Reference proteome</keyword>
<sequence>MPQIEQLPRRTPKVSVDELLQGFHPSPRFGEVSFASYRPDPAQPSQA</sequence>